<dbReference type="Gene3D" id="3.30.465.10">
    <property type="match status" value="1"/>
</dbReference>
<dbReference type="PANTHER" id="PTHR13878:SF91">
    <property type="entry name" value="FAD BINDING DOMAIN PROTEIN (AFU_ORTHOLOGUE AFUA_6G12070)-RELATED"/>
    <property type="match status" value="1"/>
</dbReference>
<dbReference type="InterPro" id="IPR050432">
    <property type="entry name" value="FAD-linked_Oxidoreductases_BP"/>
</dbReference>
<evidence type="ECO:0000256" key="1">
    <source>
        <dbReference type="ARBA" id="ARBA00005466"/>
    </source>
</evidence>
<gene>
    <name evidence="3" type="ORF">GYMLUDRAFT_58854</name>
</gene>
<accession>A0A0D0CY79</accession>
<dbReference type="SUPFAM" id="SSF56176">
    <property type="entry name" value="FAD-binding/transporter-associated domain-like"/>
    <property type="match status" value="1"/>
</dbReference>
<dbReference type="InterPro" id="IPR036318">
    <property type="entry name" value="FAD-bd_PCMH-like_sf"/>
</dbReference>
<dbReference type="OrthoDB" id="9983560at2759"/>
<reference evidence="3 4" key="1">
    <citation type="submission" date="2014-04" db="EMBL/GenBank/DDBJ databases">
        <title>Evolutionary Origins and Diversification of the Mycorrhizal Mutualists.</title>
        <authorList>
            <consortium name="DOE Joint Genome Institute"/>
            <consortium name="Mycorrhizal Genomics Consortium"/>
            <person name="Kohler A."/>
            <person name="Kuo A."/>
            <person name="Nagy L.G."/>
            <person name="Floudas D."/>
            <person name="Copeland A."/>
            <person name="Barry K.W."/>
            <person name="Cichocki N."/>
            <person name="Veneault-Fourrey C."/>
            <person name="LaButti K."/>
            <person name="Lindquist E.A."/>
            <person name="Lipzen A."/>
            <person name="Lundell T."/>
            <person name="Morin E."/>
            <person name="Murat C."/>
            <person name="Riley R."/>
            <person name="Ohm R."/>
            <person name="Sun H."/>
            <person name="Tunlid A."/>
            <person name="Henrissat B."/>
            <person name="Grigoriev I.V."/>
            <person name="Hibbett D.S."/>
            <person name="Martin F."/>
        </authorList>
    </citation>
    <scope>NUCLEOTIDE SEQUENCE [LARGE SCALE GENOMIC DNA]</scope>
    <source>
        <strain evidence="3 4">FD-317 M1</strain>
    </source>
</reference>
<evidence type="ECO:0000313" key="3">
    <source>
        <dbReference type="EMBL" id="KIK61288.1"/>
    </source>
</evidence>
<dbReference type="Proteomes" id="UP000053593">
    <property type="component" value="Unassembled WGS sequence"/>
</dbReference>
<dbReference type="AlphaFoldDB" id="A0A0D0CY79"/>
<evidence type="ECO:0000313" key="4">
    <source>
        <dbReference type="Proteomes" id="UP000053593"/>
    </source>
</evidence>
<evidence type="ECO:0000256" key="2">
    <source>
        <dbReference type="ARBA" id="ARBA00023002"/>
    </source>
</evidence>
<proteinExistence type="inferred from homology"/>
<dbReference type="PANTHER" id="PTHR13878">
    <property type="entry name" value="GULONOLACTONE OXIDASE"/>
    <property type="match status" value="1"/>
</dbReference>
<keyword evidence="2" id="KW-0560">Oxidoreductase</keyword>
<name>A0A0D0CY79_9AGAR</name>
<dbReference type="GO" id="GO:0016491">
    <property type="term" value="F:oxidoreductase activity"/>
    <property type="evidence" value="ECO:0007669"/>
    <property type="project" value="UniProtKB-KW"/>
</dbReference>
<sequence length="130" mass="13871">MKDINYDSSFIPEGGPSHATFNTLTVAAGVQWHNPYNAAGANEQIIVGGISPAGSVGTAGGWVQGGGHGIFSPQFRIGMDNAVQFTIITSFGLHLTANAYSYLDFFWVFIVHGPIWSVKAHSSFSLTAYM</sequence>
<comment type="similarity">
    <text evidence="1">Belongs to the oxygen-dependent FAD-linked oxidoreductase family.</text>
</comment>
<dbReference type="InterPro" id="IPR016169">
    <property type="entry name" value="FAD-bd_PCMH_sub2"/>
</dbReference>
<protein>
    <submittedName>
        <fullName evidence="3">Uncharacterized protein</fullName>
    </submittedName>
</protein>
<dbReference type="GO" id="GO:0050660">
    <property type="term" value="F:flavin adenine dinucleotide binding"/>
    <property type="evidence" value="ECO:0007669"/>
    <property type="project" value="InterPro"/>
</dbReference>
<dbReference type="EMBL" id="KN834771">
    <property type="protein sequence ID" value="KIK61288.1"/>
    <property type="molecule type" value="Genomic_DNA"/>
</dbReference>
<organism evidence="3 4">
    <name type="scientific">Collybiopsis luxurians FD-317 M1</name>
    <dbReference type="NCBI Taxonomy" id="944289"/>
    <lineage>
        <taxon>Eukaryota</taxon>
        <taxon>Fungi</taxon>
        <taxon>Dikarya</taxon>
        <taxon>Basidiomycota</taxon>
        <taxon>Agaricomycotina</taxon>
        <taxon>Agaricomycetes</taxon>
        <taxon>Agaricomycetidae</taxon>
        <taxon>Agaricales</taxon>
        <taxon>Marasmiineae</taxon>
        <taxon>Omphalotaceae</taxon>
        <taxon>Collybiopsis</taxon>
        <taxon>Collybiopsis luxurians</taxon>
    </lineage>
</organism>
<dbReference type="HOGENOM" id="CLU_1938401_0_0_1"/>
<keyword evidence="4" id="KW-1185">Reference proteome</keyword>